<dbReference type="AlphaFoldDB" id="A0A1F7X3P8"/>
<dbReference type="InterPro" id="IPR001857">
    <property type="entry name" value="Ribosomal_bL19"/>
</dbReference>
<dbReference type="Pfam" id="PF01245">
    <property type="entry name" value="Ribosomal_L19"/>
    <property type="match status" value="1"/>
</dbReference>
<gene>
    <name evidence="5" type="ORF">A2Y68_03680</name>
</gene>
<dbReference type="InterPro" id="IPR008991">
    <property type="entry name" value="Translation_prot_SH3-like_sf"/>
</dbReference>
<evidence type="ECO:0000256" key="4">
    <source>
        <dbReference type="RuleBase" id="RU000559"/>
    </source>
</evidence>
<dbReference type="SUPFAM" id="SSF50104">
    <property type="entry name" value="Translation proteins SH3-like domain"/>
    <property type="match status" value="1"/>
</dbReference>
<keyword evidence="2 5" id="KW-0689">Ribosomal protein</keyword>
<dbReference type="Proteomes" id="UP000176778">
    <property type="component" value="Unassembled WGS sequence"/>
</dbReference>
<organism evidence="5 6">
    <name type="scientific">Candidatus Woesebacteria bacterium RBG_13_46_13</name>
    <dbReference type="NCBI Taxonomy" id="1802479"/>
    <lineage>
        <taxon>Bacteria</taxon>
        <taxon>Candidatus Woeseibacteriota</taxon>
    </lineage>
</organism>
<comment type="function">
    <text evidence="4">This protein is located at the 30S-50S ribosomal subunit interface and may play a role in the structure and function of the aminoacyl-tRNA binding site.</text>
</comment>
<evidence type="ECO:0000313" key="6">
    <source>
        <dbReference type="Proteomes" id="UP000176778"/>
    </source>
</evidence>
<name>A0A1F7X3P8_9BACT</name>
<evidence type="ECO:0000313" key="5">
    <source>
        <dbReference type="EMBL" id="OGM09696.1"/>
    </source>
</evidence>
<reference evidence="5 6" key="1">
    <citation type="journal article" date="2016" name="Nat. Commun.">
        <title>Thousands of microbial genomes shed light on interconnected biogeochemical processes in an aquifer system.</title>
        <authorList>
            <person name="Anantharaman K."/>
            <person name="Brown C.T."/>
            <person name="Hug L.A."/>
            <person name="Sharon I."/>
            <person name="Castelle C.J."/>
            <person name="Probst A.J."/>
            <person name="Thomas B.C."/>
            <person name="Singh A."/>
            <person name="Wilkins M.J."/>
            <person name="Karaoz U."/>
            <person name="Brodie E.L."/>
            <person name="Williams K.H."/>
            <person name="Hubbard S.S."/>
            <person name="Banfield J.F."/>
        </authorList>
    </citation>
    <scope>NUCLEOTIDE SEQUENCE [LARGE SCALE GENOMIC DNA]</scope>
</reference>
<accession>A0A1F7X3P8</accession>
<comment type="caution">
    <text evidence="5">The sequence shown here is derived from an EMBL/GenBank/DDBJ whole genome shotgun (WGS) entry which is preliminary data.</text>
</comment>
<evidence type="ECO:0000256" key="3">
    <source>
        <dbReference type="ARBA" id="ARBA00023274"/>
    </source>
</evidence>
<evidence type="ECO:0000256" key="1">
    <source>
        <dbReference type="ARBA" id="ARBA00005781"/>
    </source>
</evidence>
<protein>
    <recommendedName>
        <fullName evidence="4">50S ribosomal protein L19</fullName>
    </recommendedName>
</protein>
<dbReference type="PANTHER" id="PTHR15680:SF9">
    <property type="entry name" value="LARGE RIBOSOMAL SUBUNIT PROTEIN BL19M"/>
    <property type="match status" value="1"/>
</dbReference>
<dbReference type="GO" id="GO:0003735">
    <property type="term" value="F:structural constituent of ribosome"/>
    <property type="evidence" value="ECO:0007669"/>
    <property type="project" value="InterPro"/>
</dbReference>
<dbReference type="Gene3D" id="2.30.30.790">
    <property type="match status" value="1"/>
</dbReference>
<dbReference type="GO" id="GO:0022625">
    <property type="term" value="C:cytosolic large ribosomal subunit"/>
    <property type="evidence" value="ECO:0007669"/>
    <property type="project" value="TreeGrafter"/>
</dbReference>
<dbReference type="PANTHER" id="PTHR15680">
    <property type="entry name" value="RIBOSOMAL PROTEIN L19"/>
    <property type="match status" value="1"/>
</dbReference>
<dbReference type="STRING" id="1802479.A2Y68_03680"/>
<sequence>MAIKFIHKDIEVGVGDLIRVSQKIKEGDKERTQIFEGILIAIKGREANKMFTVRKIGAGAIGIERIFPLDSPTIEKISIVKKGLAGVKRAKLYYVRKKAPREIEKIYSRTHRKTSSGKRSK</sequence>
<dbReference type="GO" id="GO:0006412">
    <property type="term" value="P:translation"/>
    <property type="evidence" value="ECO:0007669"/>
    <property type="project" value="InterPro"/>
</dbReference>
<dbReference type="NCBIfam" id="TIGR01024">
    <property type="entry name" value="rplS_bact"/>
    <property type="match status" value="1"/>
</dbReference>
<dbReference type="EMBL" id="MGFR01000003">
    <property type="protein sequence ID" value="OGM09696.1"/>
    <property type="molecule type" value="Genomic_DNA"/>
</dbReference>
<comment type="similarity">
    <text evidence="1 4">Belongs to the bacterial ribosomal protein bL19 family.</text>
</comment>
<evidence type="ECO:0000256" key="2">
    <source>
        <dbReference type="ARBA" id="ARBA00022980"/>
    </source>
</evidence>
<proteinExistence type="inferred from homology"/>
<dbReference type="PRINTS" id="PR00061">
    <property type="entry name" value="RIBOSOMALL19"/>
</dbReference>
<keyword evidence="3 4" id="KW-0687">Ribonucleoprotein</keyword>
<dbReference type="InterPro" id="IPR038657">
    <property type="entry name" value="Ribosomal_bL19_sf"/>
</dbReference>